<name>A0ABV8ZLM6_9NEIS</name>
<dbReference type="InterPro" id="IPR006135">
    <property type="entry name" value="T3SS_substrate_exporter"/>
</dbReference>
<keyword evidence="3" id="KW-1185">Reference proteome</keyword>
<dbReference type="Gene3D" id="3.40.1690.10">
    <property type="entry name" value="secretion proteins EscU"/>
    <property type="match status" value="1"/>
</dbReference>
<dbReference type="InterPro" id="IPR029025">
    <property type="entry name" value="T3SS_substrate_exporter_C"/>
</dbReference>
<gene>
    <name evidence="2" type="ORF">ACFO0R_00680</name>
</gene>
<evidence type="ECO:0000313" key="3">
    <source>
        <dbReference type="Proteomes" id="UP001595999"/>
    </source>
</evidence>
<dbReference type="RefSeq" id="WP_048408850.1">
    <property type="nucleotide sequence ID" value="NZ_JAJOHW010000045.1"/>
</dbReference>
<dbReference type="Proteomes" id="UP001595999">
    <property type="component" value="Unassembled WGS sequence"/>
</dbReference>
<comment type="similarity">
    <text evidence="1">Belongs to the type III secretion exporter family.</text>
</comment>
<dbReference type="Pfam" id="PF01312">
    <property type="entry name" value="Bac_export_2"/>
    <property type="match status" value="1"/>
</dbReference>
<dbReference type="EMBL" id="JBHSEK010000001">
    <property type="protein sequence ID" value="MFC4488125.1"/>
    <property type="molecule type" value="Genomic_DNA"/>
</dbReference>
<proteinExistence type="inferred from homology"/>
<comment type="caution">
    <text evidence="2">The sequence shown here is derived from an EMBL/GenBank/DDBJ whole genome shotgun (WGS) entry which is preliminary data.</text>
</comment>
<reference evidence="3" key="1">
    <citation type="journal article" date="2019" name="Int. J. Syst. Evol. Microbiol.">
        <title>The Global Catalogue of Microorganisms (GCM) 10K type strain sequencing project: providing services to taxonomists for standard genome sequencing and annotation.</title>
        <authorList>
            <consortium name="The Broad Institute Genomics Platform"/>
            <consortium name="The Broad Institute Genome Sequencing Center for Infectious Disease"/>
            <person name="Wu L."/>
            <person name="Ma J."/>
        </authorList>
    </citation>
    <scope>NUCLEOTIDE SEQUENCE [LARGE SCALE GENOMIC DNA]</scope>
    <source>
        <strain evidence="3">CGMCC 4.7608</strain>
    </source>
</reference>
<dbReference type="PANTHER" id="PTHR30531">
    <property type="entry name" value="FLAGELLAR BIOSYNTHETIC PROTEIN FLHB"/>
    <property type="match status" value="1"/>
</dbReference>
<evidence type="ECO:0000313" key="2">
    <source>
        <dbReference type="EMBL" id="MFC4488125.1"/>
    </source>
</evidence>
<accession>A0ABV8ZLM6</accession>
<protein>
    <submittedName>
        <fullName evidence="2">EscU/YscU/HrcU family type III secretion system export apparatus switch protein</fullName>
    </submittedName>
</protein>
<sequence>MARPPSEDKRRSAVALSYQDGQRSPRVVAKGYGELAERIIDRAREAGVFVHDSPELVSLLMQVDLDKNIPPELYRAVAEVLAFVYFLEHHASGKDYEFEAWLGGRKPAPLPESESGPTP</sequence>
<evidence type="ECO:0000256" key="1">
    <source>
        <dbReference type="ARBA" id="ARBA00010690"/>
    </source>
</evidence>
<dbReference type="PANTHER" id="PTHR30531:SF12">
    <property type="entry name" value="FLAGELLAR BIOSYNTHETIC PROTEIN FLHB"/>
    <property type="match status" value="1"/>
</dbReference>
<organism evidence="2 3">
    <name type="scientific">Chromobacterium aquaticum</name>
    <dbReference type="NCBI Taxonomy" id="467180"/>
    <lineage>
        <taxon>Bacteria</taxon>
        <taxon>Pseudomonadati</taxon>
        <taxon>Pseudomonadota</taxon>
        <taxon>Betaproteobacteria</taxon>
        <taxon>Neisseriales</taxon>
        <taxon>Chromobacteriaceae</taxon>
        <taxon>Chromobacterium</taxon>
    </lineage>
</organism>
<dbReference type="SUPFAM" id="SSF160544">
    <property type="entry name" value="EscU C-terminal domain-like"/>
    <property type="match status" value="1"/>
</dbReference>